<proteinExistence type="predicted"/>
<reference evidence="1 2" key="1">
    <citation type="submission" date="2024-07" db="EMBL/GenBank/DDBJ databases">
        <title>Draft Genome Sequence of Ferrimicrobium acidiphilum Strain YE2023, Isolated from a Pulp of Bioleach Reactor.</title>
        <authorList>
            <person name="Elkina Y.A."/>
            <person name="Bulaeva A.G."/>
            <person name="Beletsky A.V."/>
            <person name="Mardanov A.V."/>
        </authorList>
    </citation>
    <scope>NUCLEOTIDE SEQUENCE [LARGE SCALE GENOMIC DNA]</scope>
    <source>
        <strain evidence="1 2">YE2023</strain>
    </source>
</reference>
<dbReference type="EMBL" id="JBFSHR010000043">
    <property type="protein sequence ID" value="MEX6430272.1"/>
    <property type="molecule type" value="Genomic_DNA"/>
</dbReference>
<accession>A0ABV3Y402</accession>
<dbReference type="RefSeq" id="WP_369084723.1">
    <property type="nucleotide sequence ID" value="NZ_JBFSHR010000043.1"/>
</dbReference>
<dbReference type="Proteomes" id="UP001560267">
    <property type="component" value="Unassembled WGS sequence"/>
</dbReference>
<comment type="caution">
    <text evidence="1">The sequence shown here is derived from an EMBL/GenBank/DDBJ whole genome shotgun (WGS) entry which is preliminary data.</text>
</comment>
<sequence>MESLALGDFSYTTMKALLAKAHQVTPAPAAREVESLGNSTLPYAKLKAVSACR</sequence>
<evidence type="ECO:0000313" key="2">
    <source>
        <dbReference type="Proteomes" id="UP001560267"/>
    </source>
</evidence>
<protein>
    <submittedName>
        <fullName evidence="1">Uncharacterized protein</fullName>
    </submittedName>
</protein>
<keyword evidence="2" id="KW-1185">Reference proteome</keyword>
<gene>
    <name evidence="1" type="ORF">AB6A68_10580</name>
</gene>
<evidence type="ECO:0000313" key="1">
    <source>
        <dbReference type="EMBL" id="MEX6430272.1"/>
    </source>
</evidence>
<organism evidence="1 2">
    <name type="scientific">Ferrimicrobium acidiphilum</name>
    <dbReference type="NCBI Taxonomy" id="121039"/>
    <lineage>
        <taxon>Bacteria</taxon>
        <taxon>Bacillati</taxon>
        <taxon>Actinomycetota</taxon>
        <taxon>Acidimicrobiia</taxon>
        <taxon>Acidimicrobiales</taxon>
        <taxon>Acidimicrobiaceae</taxon>
        <taxon>Ferrimicrobium</taxon>
    </lineage>
</organism>
<name>A0ABV3Y402_9ACTN</name>